<evidence type="ECO:0000256" key="2">
    <source>
        <dbReference type="ARBA" id="ARBA00022723"/>
    </source>
</evidence>
<feature type="domain" description="C2H2-type" evidence="9">
    <location>
        <begin position="284"/>
        <end position="314"/>
    </location>
</feature>
<comment type="subcellular location">
    <subcellularLocation>
        <location evidence="1">Nucleus</location>
    </subcellularLocation>
</comment>
<dbReference type="InterPro" id="IPR013087">
    <property type="entry name" value="Znf_C2H2_type"/>
</dbReference>
<dbReference type="SUPFAM" id="SSF57667">
    <property type="entry name" value="beta-beta-alpha zinc fingers"/>
    <property type="match status" value="1"/>
</dbReference>
<evidence type="ECO:0000313" key="11">
    <source>
        <dbReference type="Proteomes" id="UP000001194"/>
    </source>
</evidence>
<dbReference type="GO" id="GO:0005634">
    <property type="term" value="C:nucleus"/>
    <property type="evidence" value="ECO:0007669"/>
    <property type="project" value="UniProtKB-SubCell"/>
</dbReference>
<evidence type="ECO:0000313" key="10">
    <source>
        <dbReference type="EMBL" id="EDR16057.1"/>
    </source>
</evidence>
<name>B0CP83_LACBS</name>
<evidence type="ECO:0000256" key="4">
    <source>
        <dbReference type="ARBA" id="ARBA00022771"/>
    </source>
</evidence>
<evidence type="ECO:0000256" key="7">
    <source>
        <dbReference type="PROSITE-ProRule" id="PRU00042"/>
    </source>
</evidence>
<dbReference type="Proteomes" id="UP000001194">
    <property type="component" value="Unassembled WGS sequence"/>
</dbReference>
<proteinExistence type="predicted"/>
<protein>
    <submittedName>
        <fullName evidence="10">Predicted protein</fullName>
    </submittedName>
</protein>
<reference evidence="10 11" key="1">
    <citation type="journal article" date="2008" name="Nature">
        <title>The genome of Laccaria bicolor provides insights into mycorrhizal symbiosis.</title>
        <authorList>
            <person name="Martin F."/>
            <person name="Aerts A."/>
            <person name="Ahren D."/>
            <person name="Brun A."/>
            <person name="Danchin E.G.J."/>
            <person name="Duchaussoy F."/>
            <person name="Gibon J."/>
            <person name="Kohler A."/>
            <person name="Lindquist E."/>
            <person name="Pereda V."/>
            <person name="Salamov A."/>
            <person name="Shapiro H.J."/>
            <person name="Wuyts J."/>
            <person name="Blaudez D."/>
            <person name="Buee M."/>
            <person name="Brokstein P."/>
            <person name="Canbaeck B."/>
            <person name="Cohen D."/>
            <person name="Courty P.E."/>
            <person name="Coutinho P.M."/>
            <person name="Delaruelle C."/>
            <person name="Detter J.C."/>
            <person name="Deveau A."/>
            <person name="DiFazio S."/>
            <person name="Duplessis S."/>
            <person name="Fraissinet-Tachet L."/>
            <person name="Lucic E."/>
            <person name="Frey-Klett P."/>
            <person name="Fourrey C."/>
            <person name="Feussner I."/>
            <person name="Gay G."/>
            <person name="Grimwood J."/>
            <person name="Hoegger P.J."/>
            <person name="Jain P."/>
            <person name="Kilaru S."/>
            <person name="Labbe J."/>
            <person name="Lin Y.C."/>
            <person name="Legue V."/>
            <person name="Le Tacon F."/>
            <person name="Marmeisse R."/>
            <person name="Melayah D."/>
            <person name="Montanini B."/>
            <person name="Muratet M."/>
            <person name="Nehls U."/>
            <person name="Niculita-Hirzel H."/>
            <person name="Oudot-Le Secq M.P."/>
            <person name="Peter M."/>
            <person name="Quesneville H."/>
            <person name="Rajashekar B."/>
            <person name="Reich M."/>
            <person name="Rouhier N."/>
            <person name="Schmutz J."/>
            <person name="Yin T."/>
            <person name="Chalot M."/>
            <person name="Henrissat B."/>
            <person name="Kuees U."/>
            <person name="Lucas S."/>
            <person name="Van de Peer Y."/>
            <person name="Podila G.K."/>
            <person name="Polle A."/>
            <person name="Pukkila P.J."/>
            <person name="Richardson P.M."/>
            <person name="Rouze P."/>
            <person name="Sanders I.R."/>
            <person name="Stajich J.E."/>
            <person name="Tunlid A."/>
            <person name="Tuskan G."/>
            <person name="Grigoriev I.V."/>
        </authorList>
    </citation>
    <scope>NUCLEOTIDE SEQUENCE [LARGE SCALE GENOMIC DNA]</scope>
    <source>
        <strain evidence="11">S238N-H82 / ATCC MYA-4686</strain>
    </source>
</reference>
<dbReference type="HOGENOM" id="CLU_778808_0_0_1"/>
<dbReference type="FunFam" id="3.30.160.60:FF:000446">
    <property type="entry name" value="Zinc finger protein"/>
    <property type="match status" value="1"/>
</dbReference>
<dbReference type="SMART" id="SM00355">
    <property type="entry name" value="ZnF_C2H2"/>
    <property type="match status" value="2"/>
</dbReference>
<dbReference type="AlphaFoldDB" id="B0CP83"/>
<dbReference type="RefSeq" id="XP_001874265.1">
    <property type="nucleotide sequence ID" value="XM_001874230.1"/>
</dbReference>
<feature type="region of interest" description="Disordered" evidence="8">
    <location>
        <begin position="149"/>
        <end position="180"/>
    </location>
</feature>
<organism evidence="11">
    <name type="scientific">Laccaria bicolor (strain S238N-H82 / ATCC MYA-4686)</name>
    <name type="common">Bicoloured deceiver</name>
    <name type="synonym">Laccaria laccata var. bicolor</name>
    <dbReference type="NCBI Taxonomy" id="486041"/>
    <lineage>
        <taxon>Eukaryota</taxon>
        <taxon>Fungi</taxon>
        <taxon>Dikarya</taxon>
        <taxon>Basidiomycota</taxon>
        <taxon>Agaricomycotina</taxon>
        <taxon>Agaricomycetes</taxon>
        <taxon>Agaricomycetidae</taxon>
        <taxon>Agaricales</taxon>
        <taxon>Agaricineae</taxon>
        <taxon>Hydnangiaceae</taxon>
        <taxon>Laccaria</taxon>
    </lineage>
</organism>
<dbReference type="InterPro" id="IPR050331">
    <property type="entry name" value="Zinc_finger"/>
</dbReference>
<accession>B0CP83</accession>
<dbReference type="KEGG" id="lbc:LACBIDRAFT_301763"/>
<keyword evidence="3" id="KW-0677">Repeat</keyword>
<dbReference type="PANTHER" id="PTHR16515:SF49">
    <property type="entry name" value="GASTRULA ZINC FINGER PROTEIN XLCGF49.1-LIKE-RELATED"/>
    <property type="match status" value="1"/>
</dbReference>
<dbReference type="STRING" id="486041.B0CP83"/>
<evidence type="ECO:0000259" key="9">
    <source>
        <dbReference type="PROSITE" id="PS50157"/>
    </source>
</evidence>
<dbReference type="InterPro" id="IPR036236">
    <property type="entry name" value="Znf_C2H2_sf"/>
</dbReference>
<feature type="domain" description="C2H2-type" evidence="9">
    <location>
        <begin position="254"/>
        <end position="281"/>
    </location>
</feature>
<dbReference type="Gene3D" id="3.30.160.60">
    <property type="entry name" value="Classic Zinc Finger"/>
    <property type="match status" value="2"/>
</dbReference>
<dbReference type="GeneID" id="6069672"/>
<evidence type="ECO:0000256" key="5">
    <source>
        <dbReference type="ARBA" id="ARBA00022833"/>
    </source>
</evidence>
<dbReference type="OrthoDB" id="8117402at2759"/>
<keyword evidence="2" id="KW-0479">Metal-binding</keyword>
<keyword evidence="4 7" id="KW-0863">Zinc-finger</keyword>
<gene>
    <name evidence="10" type="ORF">LACBIDRAFT_301763</name>
</gene>
<keyword evidence="11" id="KW-1185">Reference proteome</keyword>
<keyword evidence="6" id="KW-0539">Nucleus</keyword>
<dbReference type="PROSITE" id="PS00028">
    <property type="entry name" value="ZINC_FINGER_C2H2_1"/>
    <property type="match status" value="2"/>
</dbReference>
<dbReference type="GO" id="GO:0008270">
    <property type="term" value="F:zinc ion binding"/>
    <property type="evidence" value="ECO:0007669"/>
    <property type="project" value="UniProtKB-KW"/>
</dbReference>
<sequence>MSEALSSPYPPGFDSYSLDFLKQQQSLDFFSFHSPSDILAPHPDLFESDIDSNLEAFDDQLQLLTVDSNSAYSFLRSDPHGPCGPLSTITVSSDSAYDSHSETFYSDHASSYQSFEPHQQNPNPFIDFDFEMDFQQRVRVGSEYAAAQPSILDDSADPTSFGALPPTPPRSPALPLASVKSYEKPYPNRTSYSDYGPPRRNSIAADYYSQIGFNPSALHPSISPLHPSTQLPPVASVAHARSSDECKGDPRKKYKCAACPRAFARAYNLKTHMATHDPNRLKPHICPHRSCGRSFSRKHDLGRHLISIHRDESVTSSQSVSSKKSIGVENGPRGWCETCGKGWVGRNPECNCLDVK</sequence>
<dbReference type="GO" id="GO:0010468">
    <property type="term" value="P:regulation of gene expression"/>
    <property type="evidence" value="ECO:0007669"/>
    <property type="project" value="TreeGrafter"/>
</dbReference>
<dbReference type="EMBL" id="DS547091">
    <property type="protein sequence ID" value="EDR16057.1"/>
    <property type="molecule type" value="Genomic_DNA"/>
</dbReference>
<dbReference type="InParanoid" id="B0CP83"/>
<evidence type="ECO:0000256" key="8">
    <source>
        <dbReference type="SAM" id="MobiDB-lite"/>
    </source>
</evidence>
<dbReference type="PROSITE" id="PS50157">
    <property type="entry name" value="ZINC_FINGER_C2H2_2"/>
    <property type="match status" value="2"/>
</dbReference>
<evidence type="ECO:0000256" key="3">
    <source>
        <dbReference type="ARBA" id="ARBA00022737"/>
    </source>
</evidence>
<dbReference type="PANTHER" id="PTHR16515">
    <property type="entry name" value="PR DOMAIN ZINC FINGER PROTEIN"/>
    <property type="match status" value="1"/>
</dbReference>
<evidence type="ECO:0000256" key="1">
    <source>
        <dbReference type="ARBA" id="ARBA00004123"/>
    </source>
</evidence>
<keyword evidence="5" id="KW-0862">Zinc</keyword>
<evidence type="ECO:0000256" key="6">
    <source>
        <dbReference type="ARBA" id="ARBA00023242"/>
    </source>
</evidence>
<dbReference type="Pfam" id="PF00096">
    <property type="entry name" value="zf-C2H2"/>
    <property type="match status" value="1"/>
</dbReference>